<accession>A0A0L0HQZ6</accession>
<evidence type="ECO:0000313" key="2">
    <source>
        <dbReference type="EMBL" id="KND03801.1"/>
    </source>
</evidence>
<dbReference type="OrthoDB" id="10281939at2759"/>
<dbReference type="VEuPathDB" id="FungiDB:SPPG_01258"/>
<gene>
    <name evidence="2" type="ORF">SPPG_01258</name>
</gene>
<dbReference type="AlphaFoldDB" id="A0A0L0HQZ6"/>
<name>A0A0L0HQZ6_SPIPD</name>
<evidence type="ECO:0000313" key="3">
    <source>
        <dbReference type="Proteomes" id="UP000053201"/>
    </source>
</evidence>
<dbReference type="EMBL" id="KQ257451">
    <property type="protein sequence ID" value="KND03801.1"/>
    <property type="molecule type" value="Genomic_DNA"/>
</dbReference>
<keyword evidence="3" id="KW-1185">Reference proteome</keyword>
<evidence type="ECO:0000259" key="1">
    <source>
        <dbReference type="SMART" id="SM00871"/>
    </source>
</evidence>
<protein>
    <recommendedName>
        <fullName evidence="1">AraC effector-binding domain-containing protein</fullName>
    </recommendedName>
</protein>
<dbReference type="GeneID" id="27684935"/>
<dbReference type="Gene3D" id="3.20.80.10">
    <property type="entry name" value="Regulatory factor, effector binding domain"/>
    <property type="match status" value="1"/>
</dbReference>
<dbReference type="InterPro" id="IPR029442">
    <property type="entry name" value="GyrI-like"/>
</dbReference>
<proteinExistence type="predicted"/>
<dbReference type="InterPro" id="IPR010499">
    <property type="entry name" value="AraC_E-bd"/>
</dbReference>
<reference evidence="2 3" key="1">
    <citation type="submission" date="2009-08" db="EMBL/GenBank/DDBJ databases">
        <title>The Genome Sequence of Spizellomyces punctatus strain DAOM BR117.</title>
        <authorList>
            <consortium name="The Broad Institute Genome Sequencing Platform"/>
            <person name="Russ C."/>
            <person name="Cuomo C."/>
            <person name="Shea T."/>
            <person name="Young S.K."/>
            <person name="Zeng Q."/>
            <person name="Koehrsen M."/>
            <person name="Haas B."/>
            <person name="Borodovsky M."/>
            <person name="Guigo R."/>
            <person name="Alvarado L."/>
            <person name="Berlin A."/>
            <person name="Bochicchio J."/>
            <person name="Borenstein D."/>
            <person name="Chapman S."/>
            <person name="Chen Z."/>
            <person name="Engels R."/>
            <person name="Freedman E."/>
            <person name="Gellesch M."/>
            <person name="Goldberg J."/>
            <person name="Griggs A."/>
            <person name="Gujja S."/>
            <person name="Heiman D."/>
            <person name="Hepburn T."/>
            <person name="Howarth C."/>
            <person name="Jen D."/>
            <person name="Larson L."/>
            <person name="Lewis B."/>
            <person name="Mehta T."/>
            <person name="Park D."/>
            <person name="Pearson M."/>
            <person name="Roberts A."/>
            <person name="Saif S."/>
            <person name="Shenoy N."/>
            <person name="Sisk P."/>
            <person name="Stolte C."/>
            <person name="Sykes S."/>
            <person name="Thomson T."/>
            <person name="Walk T."/>
            <person name="White J."/>
            <person name="Yandava C."/>
            <person name="Burger G."/>
            <person name="Gray M.W."/>
            <person name="Holland P.W.H."/>
            <person name="King N."/>
            <person name="Lang F.B.F."/>
            <person name="Roger A.J."/>
            <person name="Ruiz-Trillo I."/>
            <person name="Lander E."/>
            <person name="Nusbaum C."/>
        </authorList>
    </citation>
    <scope>NUCLEOTIDE SEQUENCE [LARGE SCALE GENOMIC DNA]</scope>
    <source>
        <strain evidence="2 3">DAOM BR117</strain>
    </source>
</reference>
<dbReference type="Pfam" id="PF06445">
    <property type="entry name" value="GyrI-like"/>
    <property type="match status" value="1"/>
</dbReference>
<feature type="domain" description="AraC effector-binding" evidence="1">
    <location>
        <begin position="2"/>
        <end position="171"/>
    </location>
</feature>
<dbReference type="SMART" id="SM00871">
    <property type="entry name" value="AraC_E_bind"/>
    <property type="match status" value="1"/>
</dbReference>
<organism evidence="2 3">
    <name type="scientific">Spizellomyces punctatus (strain DAOM BR117)</name>
    <dbReference type="NCBI Taxonomy" id="645134"/>
    <lineage>
        <taxon>Eukaryota</taxon>
        <taxon>Fungi</taxon>
        <taxon>Fungi incertae sedis</taxon>
        <taxon>Chytridiomycota</taxon>
        <taxon>Chytridiomycota incertae sedis</taxon>
        <taxon>Chytridiomycetes</taxon>
        <taxon>Spizellomycetales</taxon>
        <taxon>Spizellomycetaceae</taxon>
        <taxon>Spizellomyces</taxon>
    </lineage>
</organism>
<dbReference type="InterPro" id="IPR011256">
    <property type="entry name" value="Reg_factor_effector_dom_sf"/>
</dbReference>
<sequence length="171" mass="18383">MASVSIINLPAHSALINVVKVQNWDFATAAKASIGGLLPFIEEHNLRPLLASSPASVGLCSRKFIDGRPSLYAMGFIAPNESDIPASVPRVSGDTSAEGLALLTFPAGEWATLKLKGSYAGIAGAFDTVVEFVKEDGREVDSERVFCERYLNDCRKVDTEDLETDILVPIK</sequence>
<dbReference type="Proteomes" id="UP000053201">
    <property type="component" value="Unassembled WGS sequence"/>
</dbReference>
<dbReference type="SUPFAM" id="SSF55136">
    <property type="entry name" value="Probable bacterial effector-binding domain"/>
    <property type="match status" value="1"/>
</dbReference>
<dbReference type="InParanoid" id="A0A0L0HQZ6"/>
<dbReference type="RefSeq" id="XP_016611840.1">
    <property type="nucleotide sequence ID" value="XM_016749584.1"/>
</dbReference>